<evidence type="ECO:0000259" key="3">
    <source>
        <dbReference type="Pfam" id="PF17802"/>
    </source>
</evidence>
<protein>
    <submittedName>
        <fullName evidence="4">Collagen adhesion protein</fullName>
    </submittedName>
</protein>
<gene>
    <name evidence="4" type="ORF">OBE_00386</name>
</gene>
<dbReference type="Gene3D" id="2.60.40.10">
    <property type="entry name" value="Immunoglobulins"/>
    <property type="match status" value="1"/>
</dbReference>
<dbReference type="InterPro" id="IPR013552">
    <property type="entry name" value="Thioester_dom"/>
</dbReference>
<name>K1UBG5_9ZZZZ</name>
<reference evidence="4" key="1">
    <citation type="journal article" date="2013" name="Environ. Microbiol.">
        <title>Microbiota from the distal guts of lean and obese adolescents exhibit partial functional redundancy besides clear differences in community structure.</title>
        <authorList>
            <person name="Ferrer M."/>
            <person name="Ruiz A."/>
            <person name="Lanza F."/>
            <person name="Haange S.B."/>
            <person name="Oberbach A."/>
            <person name="Till H."/>
            <person name="Bargiela R."/>
            <person name="Campoy C."/>
            <person name="Segura M.T."/>
            <person name="Richter M."/>
            <person name="von Bergen M."/>
            <person name="Seifert J."/>
            <person name="Suarez A."/>
        </authorList>
    </citation>
    <scope>NUCLEOTIDE SEQUENCE</scope>
</reference>
<dbReference type="AlphaFoldDB" id="K1UBG5"/>
<comment type="caution">
    <text evidence="4">The sequence shown here is derived from an EMBL/GenBank/DDBJ whole genome shotgun (WGS) entry which is preliminary data.</text>
</comment>
<feature type="region of interest" description="Disordered" evidence="1">
    <location>
        <begin position="413"/>
        <end position="434"/>
    </location>
</feature>
<dbReference type="EMBL" id="AJWZ01000267">
    <property type="protein sequence ID" value="EKC77369.1"/>
    <property type="molecule type" value="Genomic_DNA"/>
</dbReference>
<evidence type="ECO:0000256" key="1">
    <source>
        <dbReference type="SAM" id="MobiDB-lite"/>
    </source>
</evidence>
<evidence type="ECO:0000259" key="2">
    <source>
        <dbReference type="Pfam" id="PF08341"/>
    </source>
</evidence>
<sequence length="434" mass="47430">MASILGLLPAQAFAMSVGQTASSWLGDQYVGSDGNHYRAPAPYTYLAYHADGTIDVHTSSGGNAYRHYMLTDSDGISHQVYCVESGIPYHTSENTYVSESGTNSQYLNLLPAEARRGITLTAIYGWKPGAALPVSGINEDDYKMATQIILWEYQQQLRSDPYNRHGNGHADGDQYFSVIAGRPAEKAYDWILAQVASHSTVPSFTSSKKSEAPELELKWDVEKKVYTLTVTDTNNLKIDLEALKGSGVSVTRNGNEYTFTSRQMMMDPVLFEFRKNIPVANDMLIWGRPGYQTMMTGASDPVSFFVKIKTETYGTAKLVKTSEDGIVSGITFHISGTDILGNEVNEEVTTGENGQIEKKLLPGTYLVKELPVDRYVTPSAQYVTIESGQTSSVHFSNILKKFRVHVVKSDADTGNAQGDATLAGAPMGSSVMAN</sequence>
<dbReference type="InterPro" id="IPR041033">
    <property type="entry name" value="SpaA_PFL_dom_1"/>
</dbReference>
<dbReference type="Pfam" id="PF08341">
    <property type="entry name" value="TED"/>
    <property type="match status" value="1"/>
</dbReference>
<organism evidence="4">
    <name type="scientific">human gut metagenome</name>
    <dbReference type="NCBI Taxonomy" id="408170"/>
    <lineage>
        <taxon>unclassified sequences</taxon>
        <taxon>metagenomes</taxon>
        <taxon>organismal metagenomes</taxon>
    </lineage>
</organism>
<dbReference type="Pfam" id="PF17802">
    <property type="entry name" value="SpaA"/>
    <property type="match status" value="1"/>
</dbReference>
<feature type="domain" description="Thioester" evidence="2">
    <location>
        <begin position="80"/>
        <end position="196"/>
    </location>
</feature>
<feature type="domain" description="SpaA-like prealbumin fold" evidence="3">
    <location>
        <begin position="315"/>
        <end position="397"/>
    </location>
</feature>
<accession>K1UBG5</accession>
<evidence type="ECO:0000313" key="4">
    <source>
        <dbReference type="EMBL" id="EKC77369.1"/>
    </source>
</evidence>
<proteinExistence type="predicted"/>
<dbReference type="InterPro" id="IPR013783">
    <property type="entry name" value="Ig-like_fold"/>
</dbReference>